<gene>
    <name evidence="2" type="ORF">DPMN_066870</name>
</gene>
<keyword evidence="3" id="KW-1185">Reference proteome</keyword>
<evidence type="ECO:0000313" key="3">
    <source>
        <dbReference type="Proteomes" id="UP000828390"/>
    </source>
</evidence>
<accession>A0A9D4BT47</accession>
<feature type="region of interest" description="Disordered" evidence="1">
    <location>
        <begin position="123"/>
        <end position="173"/>
    </location>
</feature>
<feature type="compositionally biased region" description="Basic residues" evidence="1">
    <location>
        <begin position="133"/>
        <end position="173"/>
    </location>
</feature>
<evidence type="ECO:0000256" key="1">
    <source>
        <dbReference type="SAM" id="MobiDB-lite"/>
    </source>
</evidence>
<reference evidence="2" key="1">
    <citation type="journal article" date="2019" name="bioRxiv">
        <title>The Genome of the Zebra Mussel, Dreissena polymorpha: A Resource for Invasive Species Research.</title>
        <authorList>
            <person name="McCartney M.A."/>
            <person name="Auch B."/>
            <person name="Kono T."/>
            <person name="Mallez S."/>
            <person name="Zhang Y."/>
            <person name="Obille A."/>
            <person name="Becker A."/>
            <person name="Abrahante J.E."/>
            <person name="Garbe J."/>
            <person name="Badalamenti J.P."/>
            <person name="Herman A."/>
            <person name="Mangelson H."/>
            <person name="Liachko I."/>
            <person name="Sullivan S."/>
            <person name="Sone E.D."/>
            <person name="Koren S."/>
            <person name="Silverstein K.A.T."/>
            <person name="Beckman K.B."/>
            <person name="Gohl D.M."/>
        </authorList>
    </citation>
    <scope>NUCLEOTIDE SEQUENCE</scope>
    <source>
        <strain evidence="2">Duluth1</strain>
        <tissue evidence="2">Whole animal</tissue>
    </source>
</reference>
<reference evidence="2" key="2">
    <citation type="submission" date="2020-11" db="EMBL/GenBank/DDBJ databases">
        <authorList>
            <person name="McCartney M.A."/>
            <person name="Auch B."/>
            <person name="Kono T."/>
            <person name="Mallez S."/>
            <person name="Becker A."/>
            <person name="Gohl D.M."/>
            <person name="Silverstein K.A.T."/>
            <person name="Koren S."/>
            <person name="Bechman K.B."/>
            <person name="Herman A."/>
            <person name="Abrahante J.E."/>
            <person name="Garbe J."/>
        </authorList>
    </citation>
    <scope>NUCLEOTIDE SEQUENCE</scope>
    <source>
        <strain evidence="2">Duluth1</strain>
        <tissue evidence="2">Whole animal</tissue>
    </source>
</reference>
<dbReference type="Proteomes" id="UP000828390">
    <property type="component" value="Unassembled WGS sequence"/>
</dbReference>
<dbReference type="AlphaFoldDB" id="A0A9D4BT47"/>
<organism evidence="2 3">
    <name type="scientific">Dreissena polymorpha</name>
    <name type="common">Zebra mussel</name>
    <name type="synonym">Mytilus polymorpha</name>
    <dbReference type="NCBI Taxonomy" id="45954"/>
    <lineage>
        <taxon>Eukaryota</taxon>
        <taxon>Metazoa</taxon>
        <taxon>Spiralia</taxon>
        <taxon>Lophotrochozoa</taxon>
        <taxon>Mollusca</taxon>
        <taxon>Bivalvia</taxon>
        <taxon>Autobranchia</taxon>
        <taxon>Heteroconchia</taxon>
        <taxon>Euheterodonta</taxon>
        <taxon>Imparidentia</taxon>
        <taxon>Neoheterodontei</taxon>
        <taxon>Myida</taxon>
        <taxon>Dreissenoidea</taxon>
        <taxon>Dreissenidae</taxon>
        <taxon>Dreissena</taxon>
    </lineage>
</organism>
<sequence length="173" mass="20166">MLNWLCSSGIWKVVPDLITDEYAKHATQVDKEIPIIRRDISNILRKFRHFGRMLGVPDIRKKLCRYEQKLCLHDEKDRKNYALKIVAYAANKTTHIQSWFDKISAATENCELNSCSPARNVLSCDHGGSMKSKGSKRPNGGRRRDKSQKGGKQKGRKERKHRNHRRTRHQRKC</sequence>
<evidence type="ECO:0000313" key="2">
    <source>
        <dbReference type="EMBL" id="KAH3707464.1"/>
    </source>
</evidence>
<name>A0A9D4BT47_DREPO</name>
<comment type="caution">
    <text evidence="2">The sequence shown here is derived from an EMBL/GenBank/DDBJ whole genome shotgun (WGS) entry which is preliminary data.</text>
</comment>
<dbReference type="EMBL" id="JAIWYP010000014">
    <property type="protein sequence ID" value="KAH3707464.1"/>
    <property type="molecule type" value="Genomic_DNA"/>
</dbReference>
<proteinExistence type="predicted"/>
<protein>
    <submittedName>
        <fullName evidence="2">Uncharacterized protein</fullName>
    </submittedName>
</protein>